<name>A0ABP3KMC5_9SPHN</name>
<feature type="compositionally biased region" description="Polar residues" evidence="1">
    <location>
        <begin position="137"/>
        <end position="146"/>
    </location>
</feature>
<evidence type="ECO:0000256" key="1">
    <source>
        <dbReference type="SAM" id="MobiDB-lite"/>
    </source>
</evidence>
<accession>A0ABP3KMC5</accession>
<comment type="caution">
    <text evidence="2">The sequence shown here is derived from an EMBL/GenBank/DDBJ whole genome shotgun (WGS) entry which is preliminary data.</text>
</comment>
<reference evidence="3" key="1">
    <citation type="journal article" date="2019" name="Int. J. Syst. Evol. Microbiol.">
        <title>The Global Catalogue of Microorganisms (GCM) 10K type strain sequencing project: providing services to taxonomists for standard genome sequencing and annotation.</title>
        <authorList>
            <consortium name="The Broad Institute Genomics Platform"/>
            <consortium name="The Broad Institute Genome Sequencing Center for Infectious Disease"/>
            <person name="Wu L."/>
            <person name="Ma J."/>
        </authorList>
    </citation>
    <scope>NUCLEOTIDE SEQUENCE [LARGE SCALE GENOMIC DNA]</scope>
    <source>
        <strain evidence="3">JCM 14162</strain>
    </source>
</reference>
<sequence>MSMRIFSASLALLLVSGCGKPDNAVLAEAEKDAAAQAANEGLIECAINGDTDFSKGCQSERLAGENGVTLIVRHPDGGFRRFNILTDGRGLEAADGSERAQVEIVEEDKILVSVGSDKYLMPARMKSPATADAANPTDGSAPQAGN</sequence>
<evidence type="ECO:0000313" key="3">
    <source>
        <dbReference type="Proteomes" id="UP001500713"/>
    </source>
</evidence>
<evidence type="ECO:0008006" key="4">
    <source>
        <dbReference type="Google" id="ProtNLM"/>
    </source>
</evidence>
<dbReference type="EMBL" id="BAAAEM010000003">
    <property type="protein sequence ID" value="GAA0482666.1"/>
    <property type="molecule type" value="Genomic_DNA"/>
</dbReference>
<dbReference type="Proteomes" id="UP001500713">
    <property type="component" value="Unassembled WGS sequence"/>
</dbReference>
<gene>
    <name evidence="2" type="ORF">GCM10009096_26290</name>
</gene>
<evidence type="ECO:0000313" key="2">
    <source>
        <dbReference type="EMBL" id="GAA0482666.1"/>
    </source>
</evidence>
<organism evidence="2 3">
    <name type="scientific">Parasphingorhabdus litoris</name>
    <dbReference type="NCBI Taxonomy" id="394733"/>
    <lineage>
        <taxon>Bacteria</taxon>
        <taxon>Pseudomonadati</taxon>
        <taxon>Pseudomonadota</taxon>
        <taxon>Alphaproteobacteria</taxon>
        <taxon>Sphingomonadales</taxon>
        <taxon>Sphingomonadaceae</taxon>
        <taxon>Parasphingorhabdus</taxon>
    </lineage>
</organism>
<dbReference type="PROSITE" id="PS51257">
    <property type="entry name" value="PROKAR_LIPOPROTEIN"/>
    <property type="match status" value="1"/>
</dbReference>
<proteinExistence type="predicted"/>
<keyword evidence="3" id="KW-1185">Reference proteome</keyword>
<feature type="region of interest" description="Disordered" evidence="1">
    <location>
        <begin position="125"/>
        <end position="146"/>
    </location>
</feature>
<protein>
    <recommendedName>
        <fullName evidence="4">Lipoprotein</fullName>
    </recommendedName>
</protein>